<dbReference type="GO" id="GO:0005789">
    <property type="term" value="C:endoplasmic reticulum membrane"/>
    <property type="evidence" value="ECO:0007669"/>
    <property type="project" value="UniProtKB-SubCell"/>
</dbReference>
<name>A0A8B8HRY8_VANTA</name>
<dbReference type="Proteomes" id="UP001652626">
    <property type="component" value="Chromosome 4"/>
</dbReference>
<sequence length="276" mass="30101">MMVVPIVAVGRTARPTVTVCVLDRKDRGRTPAPGTLDSKYLASTPGPVEAHSRDNGKTANGTVWAWKRATAGCTGASGLKATRAATASDRAVLATPSTRAPGPTASKTDMVQKHTPMAEHTKDNGCEDSGMDTECVHRHPSVWHLTTAGVRGITADHSHHWRRRRAPRTPPTGEQHEWTMPEVASYLKPALMSHRVDEVLLLRRLKRDFLPNYVSNAVPVSWTSAARARYGQAAQAAPLHPGCRRSKARIPLLREAPCIPTLTPVSLLRMNTWMPV</sequence>
<evidence type="ECO:0000313" key="3">
    <source>
        <dbReference type="RefSeq" id="XP_026487400.2"/>
    </source>
</evidence>
<keyword evidence="2" id="KW-1185">Reference proteome</keyword>
<dbReference type="RefSeq" id="XP_026487400.2">
    <property type="nucleotide sequence ID" value="XM_026631615.2"/>
</dbReference>
<proteinExistence type="predicted"/>
<dbReference type="AlphaFoldDB" id="A0A8B8HRY8"/>
<organism evidence="2 3">
    <name type="scientific">Vanessa tameamea</name>
    <name type="common">Kamehameha butterfly</name>
    <dbReference type="NCBI Taxonomy" id="334116"/>
    <lineage>
        <taxon>Eukaryota</taxon>
        <taxon>Metazoa</taxon>
        <taxon>Ecdysozoa</taxon>
        <taxon>Arthropoda</taxon>
        <taxon>Hexapoda</taxon>
        <taxon>Insecta</taxon>
        <taxon>Pterygota</taxon>
        <taxon>Neoptera</taxon>
        <taxon>Endopterygota</taxon>
        <taxon>Lepidoptera</taxon>
        <taxon>Glossata</taxon>
        <taxon>Ditrysia</taxon>
        <taxon>Papilionoidea</taxon>
        <taxon>Nymphalidae</taxon>
        <taxon>Nymphalinae</taxon>
        <taxon>Vanessa</taxon>
    </lineage>
</organism>
<dbReference type="OMA" id="IDCENAV"/>
<gene>
    <name evidence="3" type="primary">LOC113394341</name>
</gene>
<protein>
    <submittedName>
        <fullName evidence="3">Uncharacterized protein LOC113394341</fullName>
    </submittedName>
</protein>
<feature type="region of interest" description="Disordered" evidence="1">
    <location>
        <begin position="26"/>
        <end position="59"/>
    </location>
</feature>
<evidence type="ECO:0000313" key="2">
    <source>
        <dbReference type="Proteomes" id="UP001652626"/>
    </source>
</evidence>
<evidence type="ECO:0000256" key="1">
    <source>
        <dbReference type="SAM" id="MobiDB-lite"/>
    </source>
</evidence>
<dbReference type="GO" id="GO:0030314">
    <property type="term" value="C:junctional membrane complex"/>
    <property type="evidence" value="ECO:0007669"/>
    <property type="project" value="InterPro"/>
</dbReference>
<dbReference type="OrthoDB" id="284854at2759"/>
<feature type="region of interest" description="Disordered" evidence="1">
    <location>
        <begin position="155"/>
        <end position="176"/>
    </location>
</feature>
<accession>A0A8B8HRY8</accession>
<reference evidence="3" key="1">
    <citation type="submission" date="2025-08" db="UniProtKB">
        <authorList>
            <consortium name="RefSeq"/>
        </authorList>
    </citation>
    <scope>IDENTIFICATION</scope>
    <source>
        <tissue evidence="3">Whole body</tissue>
    </source>
</reference>
<dbReference type="GO" id="GO:0005886">
    <property type="term" value="C:plasma membrane"/>
    <property type="evidence" value="ECO:0007669"/>
    <property type="project" value="UniProtKB-SubCell"/>
</dbReference>
<dbReference type="GeneID" id="113394341"/>
<feature type="region of interest" description="Disordered" evidence="1">
    <location>
        <begin position="90"/>
        <end position="111"/>
    </location>
</feature>